<keyword evidence="7" id="KW-1185">Reference proteome</keyword>
<feature type="domain" description="Retroviral polymerase SH3-like" evidence="5">
    <location>
        <begin position="22"/>
        <end position="55"/>
    </location>
</feature>
<keyword evidence="2" id="KW-0175">Coiled coil</keyword>
<dbReference type="EMBL" id="VAHF01000002">
    <property type="protein sequence ID" value="TXG69429.1"/>
    <property type="molecule type" value="Genomic_DNA"/>
</dbReference>
<comment type="caution">
    <text evidence="6">The sequence shown here is derived from an EMBL/GenBank/DDBJ whole genome shotgun (WGS) entry which is preliminary data.</text>
</comment>
<feature type="domain" description="LOB" evidence="4">
    <location>
        <begin position="119"/>
        <end position="186"/>
    </location>
</feature>
<evidence type="ECO:0000259" key="4">
    <source>
        <dbReference type="Pfam" id="PF03195"/>
    </source>
</evidence>
<feature type="region of interest" description="Disordered" evidence="3">
    <location>
        <begin position="90"/>
        <end position="115"/>
    </location>
</feature>
<gene>
    <name evidence="6" type="ORF">EZV62_004364</name>
</gene>
<dbReference type="AlphaFoldDB" id="A0A5C7IK15"/>
<organism evidence="6 7">
    <name type="scientific">Acer yangbiense</name>
    <dbReference type="NCBI Taxonomy" id="1000413"/>
    <lineage>
        <taxon>Eukaryota</taxon>
        <taxon>Viridiplantae</taxon>
        <taxon>Streptophyta</taxon>
        <taxon>Embryophyta</taxon>
        <taxon>Tracheophyta</taxon>
        <taxon>Spermatophyta</taxon>
        <taxon>Magnoliopsida</taxon>
        <taxon>eudicotyledons</taxon>
        <taxon>Gunneridae</taxon>
        <taxon>Pentapetalae</taxon>
        <taxon>rosids</taxon>
        <taxon>malvids</taxon>
        <taxon>Sapindales</taxon>
        <taxon>Sapindaceae</taxon>
        <taxon>Hippocastanoideae</taxon>
        <taxon>Acereae</taxon>
        <taxon>Acer</taxon>
    </lineage>
</organism>
<evidence type="ECO:0000259" key="5">
    <source>
        <dbReference type="Pfam" id="PF25597"/>
    </source>
</evidence>
<reference evidence="7" key="1">
    <citation type="journal article" date="2019" name="Gigascience">
        <title>De novo genome assembly of the endangered Acer yangbiense, a plant species with extremely small populations endemic to Yunnan Province, China.</title>
        <authorList>
            <person name="Yang J."/>
            <person name="Wariss H.M."/>
            <person name="Tao L."/>
            <person name="Zhang R."/>
            <person name="Yun Q."/>
            <person name="Hollingsworth P."/>
            <person name="Dao Z."/>
            <person name="Luo G."/>
            <person name="Guo H."/>
            <person name="Ma Y."/>
            <person name="Sun W."/>
        </authorList>
    </citation>
    <scope>NUCLEOTIDE SEQUENCE [LARGE SCALE GENOMIC DNA]</scope>
    <source>
        <strain evidence="7">cv. Malutang</strain>
    </source>
</reference>
<dbReference type="Proteomes" id="UP000323000">
    <property type="component" value="Chromosome 2"/>
</dbReference>
<feature type="compositionally biased region" description="Low complexity" evidence="3">
    <location>
        <begin position="90"/>
        <end position="101"/>
    </location>
</feature>
<dbReference type="Pfam" id="PF03195">
    <property type="entry name" value="LOB"/>
    <property type="match status" value="1"/>
</dbReference>
<dbReference type="InterPro" id="IPR057670">
    <property type="entry name" value="SH3_retrovirus"/>
</dbReference>
<sequence length="241" mass="27035">MQSYTLKGADIFEQIEALSTGFFLSHKGYRCLHPSGKIYILRHVIFNEIEFPYQSLFCTSSPSPSPDTFGIAIPLANLFQKFADTRVPSSTHQLSHSTSQPTVSEHNETPISNPAELSTEQKVDKVFGANNVAKIINSVYGQTPLTRWSMKRRLGCLRSPVYGCAGIISMLEEQLKQAENDLYNAKKELAIYIGELRAHIIKELRAPYHLGELLISLGASCSMSPRSFVLHITWELHDHII</sequence>
<proteinExistence type="inferred from homology"/>
<evidence type="ECO:0000313" key="6">
    <source>
        <dbReference type="EMBL" id="TXG69429.1"/>
    </source>
</evidence>
<feature type="coiled-coil region" evidence="2">
    <location>
        <begin position="168"/>
        <end position="195"/>
    </location>
</feature>
<evidence type="ECO:0000256" key="1">
    <source>
        <dbReference type="ARBA" id="ARBA00005474"/>
    </source>
</evidence>
<dbReference type="Pfam" id="PF25597">
    <property type="entry name" value="SH3_retrovirus"/>
    <property type="match status" value="1"/>
</dbReference>
<name>A0A5C7IK15_9ROSI</name>
<comment type="similarity">
    <text evidence="1">Belongs to the LOB domain-containing protein family.</text>
</comment>
<accession>A0A5C7IK15</accession>
<dbReference type="OrthoDB" id="1938465at2759"/>
<evidence type="ECO:0000256" key="3">
    <source>
        <dbReference type="SAM" id="MobiDB-lite"/>
    </source>
</evidence>
<evidence type="ECO:0000256" key="2">
    <source>
        <dbReference type="SAM" id="Coils"/>
    </source>
</evidence>
<protein>
    <submittedName>
        <fullName evidence="6">Uncharacterized protein</fullName>
    </submittedName>
</protein>
<evidence type="ECO:0000313" key="7">
    <source>
        <dbReference type="Proteomes" id="UP000323000"/>
    </source>
</evidence>
<dbReference type="InterPro" id="IPR004883">
    <property type="entry name" value="LOB"/>
</dbReference>